<keyword evidence="2" id="KW-0813">Transport</keyword>
<evidence type="ECO:0000256" key="3">
    <source>
        <dbReference type="ARBA" id="ARBA00022475"/>
    </source>
</evidence>
<dbReference type="Proteomes" id="UP001165368">
    <property type="component" value="Unassembled WGS sequence"/>
</dbReference>
<feature type="transmembrane region" description="Helical" evidence="7">
    <location>
        <begin position="62"/>
        <end position="86"/>
    </location>
</feature>
<comment type="caution">
    <text evidence="9">The sequence shown here is derived from an EMBL/GenBank/DDBJ whole genome shotgun (WGS) entry which is preliminary data.</text>
</comment>
<reference evidence="9" key="1">
    <citation type="submission" date="2022-01" db="EMBL/GenBank/DDBJ databases">
        <authorList>
            <person name="Jo J.-H."/>
            <person name="Im W.-T."/>
        </authorList>
    </citation>
    <scope>NUCLEOTIDE SEQUENCE</scope>
    <source>
        <strain evidence="9">I2-34</strain>
    </source>
</reference>
<feature type="transmembrane region" description="Helical" evidence="7">
    <location>
        <begin position="346"/>
        <end position="364"/>
    </location>
</feature>
<dbReference type="PROSITE" id="PS50850">
    <property type="entry name" value="MFS"/>
    <property type="match status" value="1"/>
</dbReference>
<accession>A0ABS9LCW1</accession>
<dbReference type="InterPro" id="IPR036259">
    <property type="entry name" value="MFS_trans_sf"/>
</dbReference>
<evidence type="ECO:0000256" key="1">
    <source>
        <dbReference type="ARBA" id="ARBA00004651"/>
    </source>
</evidence>
<dbReference type="InterPro" id="IPR005829">
    <property type="entry name" value="Sugar_transporter_CS"/>
</dbReference>
<evidence type="ECO:0000256" key="7">
    <source>
        <dbReference type="SAM" id="Phobius"/>
    </source>
</evidence>
<gene>
    <name evidence="9" type="ORF">LVY72_20590</name>
</gene>
<keyword evidence="4 7" id="KW-0812">Transmembrane</keyword>
<feature type="transmembrane region" description="Helical" evidence="7">
    <location>
        <begin position="198"/>
        <end position="217"/>
    </location>
</feature>
<evidence type="ECO:0000256" key="2">
    <source>
        <dbReference type="ARBA" id="ARBA00022448"/>
    </source>
</evidence>
<dbReference type="InterPro" id="IPR020846">
    <property type="entry name" value="MFS_dom"/>
</dbReference>
<feature type="transmembrane region" description="Helical" evidence="7">
    <location>
        <begin position="321"/>
        <end position="340"/>
    </location>
</feature>
<dbReference type="Pfam" id="PF00083">
    <property type="entry name" value="Sugar_tr"/>
    <property type="match status" value="2"/>
</dbReference>
<evidence type="ECO:0000313" key="9">
    <source>
        <dbReference type="EMBL" id="MCG2624292.1"/>
    </source>
</evidence>
<dbReference type="EMBL" id="JAKLTQ010000022">
    <property type="protein sequence ID" value="MCG2624292.1"/>
    <property type="molecule type" value="Genomic_DNA"/>
</dbReference>
<dbReference type="RefSeq" id="WP_237826016.1">
    <property type="nucleotide sequence ID" value="NZ_JAKLTQ010000022.1"/>
</dbReference>
<dbReference type="PANTHER" id="PTHR43045">
    <property type="entry name" value="SHIKIMATE TRANSPORTER"/>
    <property type="match status" value="1"/>
</dbReference>
<dbReference type="PROSITE" id="PS00217">
    <property type="entry name" value="SUGAR_TRANSPORT_2"/>
    <property type="match status" value="1"/>
</dbReference>
<feature type="transmembrane region" description="Helical" evidence="7">
    <location>
        <begin position="385"/>
        <end position="406"/>
    </location>
</feature>
<dbReference type="Gene3D" id="1.20.1250.20">
    <property type="entry name" value="MFS general substrate transporter like domains"/>
    <property type="match status" value="2"/>
</dbReference>
<feature type="transmembrane region" description="Helical" evidence="7">
    <location>
        <begin position="164"/>
        <end position="186"/>
    </location>
</feature>
<keyword evidence="6 7" id="KW-0472">Membrane</keyword>
<protein>
    <submittedName>
        <fullName evidence="9">MHS family MFS transporter</fullName>
    </submittedName>
</protein>
<organism evidence="9 10">
    <name type="scientific">Arthrobacter hankyongi</name>
    <dbReference type="NCBI Taxonomy" id="2904801"/>
    <lineage>
        <taxon>Bacteria</taxon>
        <taxon>Bacillati</taxon>
        <taxon>Actinomycetota</taxon>
        <taxon>Actinomycetes</taxon>
        <taxon>Micrococcales</taxon>
        <taxon>Micrococcaceae</taxon>
        <taxon>Arthrobacter</taxon>
    </lineage>
</organism>
<dbReference type="InterPro" id="IPR005828">
    <property type="entry name" value="MFS_sugar_transport-like"/>
</dbReference>
<keyword evidence="3" id="KW-1003">Cell membrane</keyword>
<keyword evidence="10" id="KW-1185">Reference proteome</keyword>
<dbReference type="PANTHER" id="PTHR43045:SF1">
    <property type="entry name" value="SHIKIMATE TRANSPORTER"/>
    <property type="match status" value="1"/>
</dbReference>
<keyword evidence="5 7" id="KW-1133">Transmembrane helix</keyword>
<feature type="transmembrane region" description="Helical" evidence="7">
    <location>
        <begin position="98"/>
        <end position="119"/>
    </location>
</feature>
<evidence type="ECO:0000256" key="4">
    <source>
        <dbReference type="ARBA" id="ARBA00022692"/>
    </source>
</evidence>
<proteinExistence type="predicted"/>
<dbReference type="CDD" id="cd17369">
    <property type="entry name" value="MFS_ShiA_like"/>
    <property type="match status" value="1"/>
</dbReference>
<evidence type="ECO:0000259" key="8">
    <source>
        <dbReference type="PROSITE" id="PS50850"/>
    </source>
</evidence>
<evidence type="ECO:0000256" key="6">
    <source>
        <dbReference type="ARBA" id="ARBA00023136"/>
    </source>
</evidence>
<evidence type="ECO:0000256" key="5">
    <source>
        <dbReference type="ARBA" id="ARBA00022989"/>
    </source>
</evidence>
<sequence>MSAATPGHVPGSTHESPPSALRRVVAASMAGTVVEWYEFFLYATAATLVFGAMFFPESGSELDAIIAAFVTYAVGFVARPLGGIVFGHFGDKVGRKKLLQLSIVLIGAATFLMGCLPGFDSIGYWAPFLLVTLRFIQGFAIGGEWGGAVLLVAEHSPDAKRGFWASWPQAGVPAGNMLATIVLWVMSGVLSDEAFLAWGWRVAFWLSAVIVIVGYYIRTRVSEAPIFLEARRQAEEAKDSAYGVLEVFRRYPRGVFTAMGLRVAENILYYVVVTFSITYLKTVHDFDVTTLLGLLILAHAFHFGVIPFYGSLSDRFGRRPVYMAGAVLAAVWAFVAFPMFDTRNPVIILAAVMLGLAIHGLMYAGQPAIMAEMFPTRMRYSGVSLGYQVTSIFAGSLAPIIAATLLKDFGHWLPVALYIAAAALVTMVAVYFARETKGSSLRELDRLDAAAGSPRALVD</sequence>
<feature type="transmembrane region" description="Helical" evidence="7">
    <location>
        <begin position="125"/>
        <end position="152"/>
    </location>
</feature>
<feature type="transmembrane region" description="Helical" evidence="7">
    <location>
        <begin position="259"/>
        <end position="279"/>
    </location>
</feature>
<evidence type="ECO:0000313" key="10">
    <source>
        <dbReference type="Proteomes" id="UP001165368"/>
    </source>
</evidence>
<feature type="transmembrane region" description="Helical" evidence="7">
    <location>
        <begin position="291"/>
        <end position="309"/>
    </location>
</feature>
<feature type="transmembrane region" description="Helical" evidence="7">
    <location>
        <begin position="412"/>
        <end position="433"/>
    </location>
</feature>
<feature type="transmembrane region" description="Helical" evidence="7">
    <location>
        <begin position="39"/>
        <end position="56"/>
    </location>
</feature>
<dbReference type="SUPFAM" id="SSF103473">
    <property type="entry name" value="MFS general substrate transporter"/>
    <property type="match status" value="1"/>
</dbReference>
<name>A0ABS9LCW1_9MICC</name>
<comment type="subcellular location">
    <subcellularLocation>
        <location evidence="1">Cell membrane</location>
        <topology evidence="1">Multi-pass membrane protein</topology>
    </subcellularLocation>
</comment>
<feature type="domain" description="Major facilitator superfamily (MFS) profile" evidence="8">
    <location>
        <begin position="24"/>
        <end position="438"/>
    </location>
</feature>